<protein>
    <recommendedName>
        <fullName evidence="3">Sarcinarray family MAST domain-containing protein</fullName>
    </recommendedName>
</protein>
<dbReference type="eggNOG" id="arCOG05173">
    <property type="taxonomic scope" value="Archaea"/>
</dbReference>
<dbReference type="InterPro" id="IPR026476">
    <property type="entry name" value="Sarcinarray_fam"/>
</dbReference>
<organism evidence="1 2">
    <name type="scientific">Methanocella conradii (strain DSM 24694 / JCM 17849 / CGMCC 1.5162 / HZ254)</name>
    <dbReference type="NCBI Taxonomy" id="1041930"/>
    <lineage>
        <taxon>Archaea</taxon>
        <taxon>Methanobacteriati</taxon>
        <taxon>Methanobacteriota</taxon>
        <taxon>Stenosarchaea group</taxon>
        <taxon>Methanomicrobia</taxon>
        <taxon>Methanocellales</taxon>
        <taxon>Methanocellaceae</taxon>
        <taxon>Methanocella</taxon>
    </lineage>
</organism>
<reference evidence="1 2" key="1">
    <citation type="journal article" date="2012" name="J. Bacteriol.">
        <title>Complete genome sequence of a thermophilic methanogen, Methanocella conradii HZ254, isolated from Chinese rice field soil.</title>
        <authorList>
            <person name="Lu Z."/>
            <person name="Lu Y."/>
        </authorList>
    </citation>
    <scope>NUCLEOTIDE SEQUENCE [LARGE SCALE GENOMIC DNA]</scope>
    <source>
        <strain evidence="2">DSM 24694 / JCM 17849 / CGMCC 1.5162 / HZ254</strain>
    </source>
</reference>
<dbReference type="KEGG" id="mez:Mtc_0497"/>
<evidence type="ECO:0008006" key="3">
    <source>
        <dbReference type="Google" id="ProtNLM"/>
    </source>
</evidence>
<dbReference type="OrthoDB" id="136204at2157"/>
<proteinExistence type="predicted"/>
<gene>
    <name evidence="1" type="ordered locus">Mtc_0497</name>
</gene>
<dbReference type="NCBIfam" id="TIGR04209">
    <property type="entry name" value="sarcinarray"/>
    <property type="match status" value="1"/>
</dbReference>
<dbReference type="AlphaFoldDB" id="H8I565"/>
<evidence type="ECO:0000313" key="1">
    <source>
        <dbReference type="EMBL" id="AFC99262.1"/>
    </source>
</evidence>
<dbReference type="HOGENOM" id="CLU_1559469_0_0_2"/>
<evidence type="ECO:0000313" key="2">
    <source>
        <dbReference type="Proteomes" id="UP000005233"/>
    </source>
</evidence>
<keyword evidence="2" id="KW-1185">Reference proteome</keyword>
<accession>H8I565</accession>
<sequence length="171" mass="18176">MKALALFLACLMLASGGATAKHVIKAYYNGQEATVTGAKLKVGEPFTVDLYVTPDRSVKAAAVLEETGGPEAYRLVSGDSKGSIVLKKGGLNETIHFHWVLEPGGEWVDGTAPLNIQYAVWGEGTEVQGYFTVVEAYVSPERYEPPAQAGSGPFNAACLLVVALMLARRNS</sequence>
<dbReference type="RefSeq" id="WP_014405101.1">
    <property type="nucleotide sequence ID" value="NC_017034.1"/>
</dbReference>
<dbReference type="GeneID" id="11970381"/>
<name>H8I565_METCZ</name>
<dbReference type="STRING" id="1041930.Mtc_0497"/>
<dbReference type="Proteomes" id="UP000005233">
    <property type="component" value="Chromosome"/>
</dbReference>
<dbReference type="EMBL" id="CP003243">
    <property type="protein sequence ID" value="AFC99262.1"/>
    <property type="molecule type" value="Genomic_DNA"/>
</dbReference>